<name>A0A2A9CQ27_9ACTN</name>
<evidence type="ECO:0000313" key="3">
    <source>
        <dbReference type="Proteomes" id="UP000226079"/>
    </source>
</evidence>
<dbReference type="EMBL" id="PDJC01000001">
    <property type="protein sequence ID" value="PFG16246.1"/>
    <property type="molecule type" value="Genomic_DNA"/>
</dbReference>
<proteinExistence type="predicted"/>
<dbReference type="Gene3D" id="2.60.40.2700">
    <property type="match status" value="4"/>
</dbReference>
<organism evidence="2 3">
    <name type="scientific">Propionicimonas paludicola</name>
    <dbReference type="NCBI Taxonomy" id="185243"/>
    <lineage>
        <taxon>Bacteria</taxon>
        <taxon>Bacillati</taxon>
        <taxon>Actinomycetota</taxon>
        <taxon>Actinomycetes</taxon>
        <taxon>Propionibacteriales</taxon>
        <taxon>Nocardioidaceae</taxon>
        <taxon>Propionicimonas</taxon>
    </lineage>
</organism>
<evidence type="ECO:0008006" key="4">
    <source>
        <dbReference type="Google" id="ProtNLM"/>
    </source>
</evidence>
<evidence type="ECO:0000256" key="1">
    <source>
        <dbReference type="SAM" id="SignalP"/>
    </source>
</evidence>
<sequence length="901" mass="93918">MSSARTLNPLRRAAAIGLSFAVAATTIVATSVLSTSTARAADPVYPWSKVASTGDYLADAYTGLASGHVFENVTTDRLLDILSSNGNYYIAFAGPEHSASQALLPVIDAAARAKGITKIYHFDPYVDGYQLDSTLKNGITDVTGGTSVNFGGTAKISDVWKLITQLLPASTVASGGVLENYAGNTAVLLNVNITDRKNVDTGKTVTKLAELKDADVAAFNADTGGVKTDATAALNTAFTGKTSAVRSQFEFFSRLYNASATKTEGSTPSADRFGTAVSIFDPADYPNPGDFVLKAIDVKELYNLLNSTGEFPILFAGQGCHNTQAIIGSVAKRAKELHLPVVYVVDFALDSNVKFGTGDLIDTASANSATGGLWIRSGNATLATTAPYRYGYSYLYGKLAEYFGPNWITENSSKKSNSVAYYPNAVLGETSTTNPFAVGFDPATQKANATRLQVPTIVRYNKDAVGGPIVGHWLHKDKVADGADQTYTEYMLELSWVRQTDLAKADSSRSAGRDGLTKAEFGAEAVASLDRVLTHNGTVIHEFTNAPAPWIEGTAAVGQKLVANLESYWSQSPNLVYQWRANNVDIAGANTDSYTITPADAGKKITVTLTASRPDYRTTTTVSDPTDPVASIPFTTAPVPTISGAAQVGSTLTANPGTWEPTASLAYSWKANGVAIKGATAASYKLTAAEAGKKITVTVTGSATGYVPVAKTSAATDAVAKVFTKTPAPKFKGTATVGATLKASIGSWSPAAKFGYQWLANGTPIKGATKSSFTLTAAQLGAKITLSVTGSKSGYASVTKTSSASKPVAAAKFTKAPAPKITGSAKVGSVLKVKLGTWSPKAGVSFSYQWFAGGVAILGGTNSSYTLTPAELGKKVTVKVTATKAGYVTTTKAAKPTGSVK</sequence>
<gene>
    <name evidence="2" type="ORF">ATK74_0780</name>
</gene>
<evidence type="ECO:0000313" key="2">
    <source>
        <dbReference type="EMBL" id="PFG16246.1"/>
    </source>
</evidence>
<feature type="chain" id="PRO_5012766796" description="Ig-like domain-containing protein" evidence="1">
    <location>
        <begin position="41"/>
        <end position="901"/>
    </location>
</feature>
<protein>
    <recommendedName>
        <fullName evidence="4">Ig-like domain-containing protein</fullName>
    </recommendedName>
</protein>
<dbReference type="OrthoDB" id="9798386at2"/>
<reference evidence="2 3" key="1">
    <citation type="submission" date="2017-10" db="EMBL/GenBank/DDBJ databases">
        <title>Sequencing the genomes of 1000 actinobacteria strains.</title>
        <authorList>
            <person name="Klenk H.-P."/>
        </authorList>
    </citation>
    <scope>NUCLEOTIDE SEQUENCE [LARGE SCALE GENOMIC DNA]</scope>
    <source>
        <strain evidence="2 3">DSM 15597</strain>
    </source>
</reference>
<keyword evidence="1" id="KW-0732">Signal</keyword>
<dbReference type="Proteomes" id="UP000226079">
    <property type="component" value="Unassembled WGS sequence"/>
</dbReference>
<comment type="caution">
    <text evidence="2">The sequence shown here is derived from an EMBL/GenBank/DDBJ whole genome shotgun (WGS) entry which is preliminary data.</text>
</comment>
<dbReference type="AlphaFoldDB" id="A0A2A9CQ27"/>
<keyword evidence="3" id="KW-1185">Reference proteome</keyword>
<accession>A0A2A9CQ27</accession>
<dbReference type="RefSeq" id="WP_098459802.1">
    <property type="nucleotide sequence ID" value="NZ_PDJC01000001.1"/>
</dbReference>
<feature type="signal peptide" evidence="1">
    <location>
        <begin position="1"/>
        <end position="40"/>
    </location>
</feature>